<accession>A0A291QII4</accession>
<organism evidence="1 2">
    <name type="scientific">Streptomyces formicae</name>
    <dbReference type="NCBI Taxonomy" id="1616117"/>
    <lineage>
        <taxon>Bacteria</taxon>
        <taxon>Bacillati</taxon>
        <taxon>Actinomycetota</taxon>
        <taxon>Actinomycetes</taxon>
        <taxon>Kitasatosporales</taxon>
        <taxon>Streptomycetaceae</taxon>
        <taxon>Streptomyces</taxon>
    </lineage>
</organism>
<protein>
    <submittedName>
        <fullName evidence="1">Uncharacterized protein</fullName>
    </submittedName>
</protein>
<reference evidence="1 2" key="1">
    <citation type="submission" date="2017-08" db="EMBL/GenBank/DDBJ databases">
        <title>Complete Genome Sequence of Streptomyces formicae KY5, the formicamycin producer.</title>
        <authorList>
            <person name="Holmes N.A."/>
            <person name="Devine R."/>
            <person name="Qin Z."/>
            <person name="Seipke R.F."/>
            <person name="Wilkinson B."/>
            <person name="Hutchings M.I."/>
        </authorList>
    </citation>
    <scope>NUCLEOTIDE SEQUENCE [LARGE SCALE GENOMIC DNA]</scope>
    <source>
        <strain evidence="1 2">KY5</strain>
    </source>
</reference>
<dbReference type="AlphaFoldDB" id="A0A291QII4"/>
<evidence type="ECO:0000313" key="1">
    <source>
        <dbReference type="EMBL" id="ATL31255.1"/>
    </source>
</evidence>
<gene>
    <name evidence="1" type="ORF">KY5_6237c</name>
</gene>
<proteinExistence type="predicted"/>
<keyword evidence="2" id="KW-1185">Reference proteome</keyword>
<dbReference type="Proteomes" id="UP000221011">
    <property type="component" value="Chromosome"/>
</dbReference>
<dbReference type="EMBL" id="CP022685">
    <property type="protein sequence ID" value="ATL31255.1"/>
    <property type="molecule type" value="Genomic_DNA"/>
</dbReference>
<evidence type="ECO:0000313" key="2">
    <source>
        <dbReference type="Proteomes" id="UP000221011"/>
    </source>
</evidence>
<sequence>MIPVEVFLYEINPVTYARLLANLRQRLPEFGYAQVGDTCWKSFRATLHIINGNGADASVSLVRGSDAVFAINDPNAITGWAMRSTFSHELNRSGVRFFRSLTTMGCNATGLKRDKKMRPTRIECFDRMAEFQSTLPSSRDLCLAAANDDAQWSYLIETSDKWRNRTEVLVRRAFKQQGHDVSITWHRAGDGMFRNELFRHFLTKAEMKGIRGKEEYWLAATKDERLQMIDAYKEAPPPEQMTFWPDCDEVSDEDCA</sequence>
<dbReference type="KEGG" id="sfk:KY5_6237c"/>
<name>A0A291QII4_9ACTN</name>
<dbReference type="RefSeq" id="WP_159072635.1">
    <property type="nucleotide sequence ID" value="NZ_CP022685.1"/>
</dbReference>